<evidence type="ECO:0000256" key="1">
    <source>
        <dbReference type="SAM" id="MobiDB-lite"/>
    </source>
</evidence>
<feature type="compositionally biased region" description="Basic and acidic residues" evidence="1">
    <location>
        <begin position="111"/>
        <end position="126"/>
    </location>
</feature>
<feature type="region of interest" description="Disordered" evidence="1">
    <location>
        <begin position="28"/>
        <end position="134"/>
    </location>
</feature>
<comment type="caution">
    <text evidence="2">The sequence shown here is derived from an EMBL/GenBank/DDBJ whole genome shotgun (WGS) entry which is preliminary data.</text>
</comment>
<keyword evidence="3" id="KW-1185">Reference proteome</keyword>
<sequence length="134" mass="14766">MGLAEQRRHIGGGVALEGAVQPVIDLAEQRQGHPVPRQQRRRGFRVQAPLQVPGGDAQRAFRRRPGDPPAELDLAEGGQRGHGGIMRVPLRRQGAQLGHLAGTDRRQRRPGGGERADERRGGDVRHGWPSRRRP</sequence>
<proteinExistence type="predicted"/>
<accession>A0ABS9W569</accession>
<name>A0ABS9W569_9PROT</name>
<organism evidence="2 3">
    <name type="scientific">Teichococcus vastitatis</name>
    <dbReference type="NCBI Taxonomy" id="2307076"/>
    <lineage>
        <taxon>Bacteria</taxon>
        <taxon>Pseudomonadati</taxon>
        <taxon>Pseudomonadota</taxon>
        <taxon>Alphaproteobacteria</taxon>
        <taxon>Acetobacterales</taxon>
        <taxon>Roseomonadaceae</taxon>
        <taxon>Roseomonas</taxon>
    </lineage>
</organism>
<evidence type="ECO:0000313" key="2">
    <source>
        <dbReference type="EMBL" id="MCI0754437.1"/>
    </source>
</evidence>
<gene>
    <name evidence="2" type="ORF">MON41_11790</name>
</gene>
<dbReference type="RefSeq" id="WP_241792958.1">
    <property type="nucleotide sequence ID" value="NZ_JALBUU010000004.1"/>
</dbReference>
<evidence type="ECO:0000313" key="3">
    <source>
        <dbReference type="Proteomes" id="UP001201985"/>
    </source>
</evidence>
<reference evidence="2 3" key="1">
    <citation type="submission" date="2022-03" db="EMBL/GenBank/DDBJ databases">
        <title>Complete genome analysis of Roseomonas KG 17.1 : a prolific producer of plant growth promoters.</title>
        <authorList>
            <person name="Saadouli I."/>
            <person name="Najjari A."/>
            <person name="Mosbah A."/>
            <person name="Ouzari H.I."/>
        </authorList>
    </citation>
    <scope>NUCLEOTIDE SEQUENCE [LARGE SCALE GENOMIC DNA]</scope>
    <source>
        <strain evidence="2 3">KG17-1</strain>
    </source>
</reference>
<dbReference type="Proteomes" id="UP001201985">
    <property type="component" value="Unassembled WGS sequence"/>
</dbReference>
<protein>
    <submittedName>
        <fullName evidence="2">Uncharacterized protein</fullName>
    </submittedName>
</protein>
<dbReference type="EMBL" id="JALBUU010000004">
    <property type="protein sequence ID" value="MCI0754437.1"/>
    <property type="molecule type" value="Genomic_DNA"/>
</dbReference>